<dbReference type="PANTHER" id="PTHR12821">
    <property type="entry name" value="BYSTIN"/>
    <property type="match status" value="1"/>
</dbReference>
<proteinExistence type="inferred from homology"/>
<dbReference type="GeneID" id="63786279"/>
<dbReference type="OMA" id="RRMPVLW"/>
<evidence type="ECO:0000256" key="2">
    <source>
        <dbReference type="SAM" id="MobiDB-lite"/>
    </source>
</evidence>
<reference evidence="3 4" key="1">
    <citation type="submission" date="2016-07" db="EMBL/GenBank/DDBJ databases">
        <title>Pervasive Adenine N6-methylation of Active Genes in Fungi.</title>
        <authorList>
            <consortium name="DOE Joint Genome Institute"/>
            <person name="Mondo S.J."/>
            <person name="Dannebaum R.O."/>
            <person name="Kuo R.C."/>
            <person name="Labutti K."/>
            <person name="Haridas S."/>
            <person name="Kuo A."/>
            <person name="Salamov A."/>
            <person name="Ahrendt S.R."/>
            <person name="Lipzen A."/>
            <person name="Sullivan W."/>
            <person name="Andreopoulos W.B."/>
            <person name="Clum A."/>
            <person name="Lindquist E."/>
            <person name="Daum C."/>
            <person name="Ramamoorthy G.K."/>
            <person name="Gryganskyi A."/>
            <person name="Culley D."/>
            <person name="Magnuson J.K."/>
            <person name="James T.Y."/>
            <person name="O'Malley M.A."/>
            <person name="Stajich J.E."/>
            <person name="Spatafora J.W."/>
            <person name="Visel A."/>
            <person name="Grigoriev I.V."/>
        </authorList>
    </citation>
    <scope>NUCLEOTIDE SEQUENCE [LARGE SCALE GENOMIC DNA]</scope>
    <source>
        <strain evidence="3 4">12-1054</strain>
    </source>
</reference>
<protein>
    <submittedName>
        <fullName evidence="3">Bystin-domain-containing protein</fullName>
    </submittedName>
</protein>
<evidence type="ECO:0000313" key="3">
    <source>
        <dbReference type="EMBL" id="ORY79945.1"/>
    </source>
</evidence>
<dbReference type="STRING" id="56484.A0A1Y2FAP8"/>
<dbReference type="GO" id="GO:0006364">
    <property type="term" value="P:rRNA processing"/>
    <property type="evidence" value="ECO:0007669"/>
    <property type="project" value="TreeGrafter"/>
</dbReference>
<organism evidence="3 4">
    <name type="scientific">Protomyces lactucae-debilis</name>
    <dbReference type="NCBI Taxonomy" id="2754530"/>
    <lineage>
        <taxon>Eukaryota</taxon>
        <taxon>Fungi</taxon>
        <taxon>Dikarya</taxon>
        <taxon>Ascomycota</taxon>
        <taxon>Taphrinomycotina</taxon>
        <taxon>Taphrinomycetes</taxon>
        <taxon>Taphrinales</taxon>
        <taxon>Protomycetaceae</taxon>
        <taxon>Protomyces</taxon>
    </lineage>
</organism>
<accession>A0A1Y2FAP8</accession>
<dbReference type="AlphaFoldDB" id="A0A1Y2FAP8"/>
<gene>
    <name evidence="3" type="ORF">BCR37DRAFT_381360</name>
</gene>
<dbReference type="RefSeq" id="XP_040724079.1">
    <property type="nucleotide sequence ID" value="XM_040869680.1"/>
</dbReference>
<dbReference type="Pfam" id="PF05291">
    <property type="entry name" value="Bystin"/>
    <property type="match status" value="1"/>
</dbReference>
<dbReference type="GO" id="GO:0005730">
    <property type="term" value="C:nucleolus"/>
    <property type="evidence" value="ECO:0007669"/>
    <property type="project" value="TreeGrafter"/>
</dbReference>
<feature type="compositionally biased region" description="Acidic residues" evidence="2">
    <location>
        <begin position="99"/>
        <end position="122"/>
    </location>
</feature>
<comment type="similarity">
    <text evidence="1">Belongs to the bystin family.</text>
</comment>
<feature type="region of interest" description="Disordered" evidence="2">
    <location>
        <begin position="1"/>
        <end position="49"/>
    </location>
</feature>
<dbReference type="PANTHER" id="PTHR12821:SF0">
    <property type="entry name" value="BYSTIN"/>
    <property type="match status" value="1"/>
</dbReference>
<dbReference type="GO" id="GO:0005737">
    <property type="term" value="C:cytoplasm"/>
    <property type="evidence" value="ECO:0007669"/>
    <property type="project" value="TreeGrafter"/>
</dbReference>
<keyword evidence="4" id="KW-1185">Reference proteome</keyword>
<name>A0A1Y2FAP8_PROLT</name>
<feature type="compositionally biased region" description="Basic and acidic residues" evidence="2">
    <location>
        <begin position="33"/>
        <end position="49"/>
    </location>
</feature>
<dbReference type="InterPro" id="IPR007955">
    <property type="entry name" value="Bystin"/>
</dbReference>
<sequence>MPKAVRPKHDPLASQISAESSVRKSLAKQSRAKHSEKEEKEETYVDPKMSRKILDLARAQQDELDIEAGFVDEEEDFPALGAKRDTLSNPQLSHREAPDSEDEDSEFDGFDEEEEVEEVEIDEEDQALFEKLMPTSALPRQSLADMILDRIAQHEATEQSKPDTGSGNAAGLPPKVVEVYTKVGVLLSRYKSGKLPKAFKIIPSLRNWEDILFLTRPDTWSPNALYEATRLLVSNLTAQQCQKFMTHILLERVREDIFENKKLNYHLYMALKKALYKPAAFFKGFLFPLVQSGTCTLKEGAIVASVLSKVSVPVLHSAAALLRLSEMDFSGPAALFIRVLLDKKYALPFKVVDALVFHFLRWKQMDRPFAVLEHQSLLVFTQRYKYDMTVEQKEALLEIVRVKGHDQIGPEIRRELQHSISRGDPALRTLT</sequence>
<comment type="caution">
    <text evidence="3">The sequence shown here is derived from an EMBL/GenBank/DDBJ whole genome shotgun (WGS) entry which is preliminary data.</text>
</comment>
<dbReference type="Proteomes" id="UP000193685">
    <property type="component" value="Unassembled WGS sequence"/>
</dbReference>
<dbReference type="GO" id="GO:0030688">
    <property type="term" value="C:preribosome, small subunit precursor"/>
    <property type="evidence" value="ECO:0007669"/>
    <property type="project" value="TreeGrafter"/>
</dbReference>
<dbReference type="OrthoDB" id="2192561at2759"/>
<dbReference type="GO" id="GO:0030515">
    <property type="term" value="F:snoRNA binding"/>
    <property type="evidence" value="ECO:0007669"/>
    <property type="project" value="TreeGrafter"/>
</dbReference>
<feature type="region of interest" description="Disordered" evidence="2">
    <location>
        <begin position="77"/>
        <end position="122"/>
    </location>
</feature>
<dbReference type="EMBL" id="MCFI01000014">
    <property type="protein sequence ID" value="ORY79945.1"/>
    <property type="molecule type" value="Genomic_DNA"/>
</dbReference>
<evidence type="ECO:0000313" key="4">
    <source>
        <dbReference type="Proteomes" id="UP000193685"/>
    </source>
</evidence>
<evidence type="ECO:0000256" key="1">
    <source>
        <dbReference type="ARBA" id="ARBA00007114"/>
    </source>
</evidence>